<evidence type="ECO:0000256" key="1">
    <source>
        <dbReference type="SAM" id="MobiDB-lite"/>
    </source>
</evidence>
<dbReference type="CDD" id="cd00371">
    <property type="entry name" value="HMA"/>
    <property type="match status" value="1"/>
</dbReference>
<feature type="compositionally biased region" description="Gly residues" evidence="1">
    <location>
        <begin position="57"/>
        <end position="66"/>
    </location>
</feature>
<dbReference type="OrthoDB" id="773760at2759"/>
<protein>
    <recommendedName>
        <fullName evidence="2">HMA domain-containing protein</fullName>
    </recommendedName>
</protein>
<evidence type="ECO:0000313" key="3">
    <source>
        <dbReference type="EMBL" id="OEL37959.1"/>
    </source>
</evidence>
<feature type="compositionally biased region" description="Basic and acidic residues" evidence="1">
    <location>
        <begin position="349"/>
        <end position="364"/>
    </location>
</feature>
<dbReference type="Pfam" id="PF00403">
    <property type="entry name" value="HMA"/>
    <property type="match status" value="1"/>
</dbReference>
<dbReference type="InterPro" id="IPR044594">
    <property type="entry name" value="HIPP01/3/5/6"/>
</dbReference>
<name>A0A1E5WKQ5_9POAL</name>
<keyword evidence="4" id="KW-1185">Reference proteome</keyword>
<sequence length="403" mass="42865">MCSRLKPPLHARSLAQPQITRTTQERSRRKRGVARRSLDHQDQPPPTAMAKKKKRSGGGGGGGGGQQQKPAAEDGEEQAIAANNEDASGEAPAEDNKDKENDKEKEKEKRKDQQENKDNKDKGKKPPPPLPVVTAVLKGTMTVVGRFDAKKLRDRVANKTRKKVDLVGNNNAGNKGGGGAGSQNNKGGGGGGGNQNKGANEEDGKPEKDHDGEKEDKGKDKDDHQEEEKGKDNKGGGGGSGGGWKGKGGGKDNKKPVVPVVGTVVLKIGSTGLHCEGCMNRIRSKLFKIKGVEQVKMDMAKNQVTVTGTMDTKALPEKLRKKLRRPVDVVPAKDGKDKDGKQQEGGGGGKDKDGKEKDGGKDAATKALTAELEAWKAAFYDQQSLTNAEFMLSDENPNACAVM</sequence>
<dbReference type="InterPro" id="IPR036163">
    <property type="entry name" value="HMA_dom_sf"/>
</dbReference>
<gene>
    <name evidence="3" type="ORF">BAE44_0001022</name>
</gene>
<dbReference type="STRING" id="888268.A0A1E5WKQ5"/>
<feature type="region of interest" description="Disordered" evidence="1">
    <location>
        <begin position="1"/>
        <end position="256"/>
    </location>
</feature>
<feature type="compositionally biased region" description="Basic and acidic residues" evidence="1">
    <location>
        <begin position="199"/>
        <end position="234"/>
    </location>
</feature>
<dbReference type="PANTHER" id="PTHR46413">
    <property type="entry name" value="HEAVY METAL-ASSOCIATED ISOPRENYLATED PLANT PROTEIN 6"/>
    <property type="match status" value="1"/>
</dbReference>
<feature type="region of interest" description="Disordered" evidence="1">
    <location>
        <begin position="323"/>
        <end position="364"/>
    </location>
</feature>
<evidence type="ECO:0000259" key="2">
    <source>
        <dbReference type="PROSITE" id="PS50846"/>
    </source>
</evidence>
<feature type="domain" description="HMA" evidence="2">
    <location>
        <begin position="264"/>
        <end position="327"/>
    </location>
</feature>
<evidence type="ECO:0000313" key="4">
    <source>
        <dbReference type="Proteomes" id="UP000095767"/>
    </source>
</evidence>
<dbReference type="PANTHER" id="PTHR46413:SF33">
    <property type="entry name" value="HMA DOMAIN-CONTAINING PROTEIN"/>
    <property type="match status" value="1"/>
</dbReference>
<dbReference type="Proteomes" id="UP000095767">
    <property type="component" value="Unassembled WGS sequence"/>
</dbReference>
<accession>A0A1E5WKQ5</accession>
<feature type="compositionally biased region" description="Basic and acidic residues" evidence="1">
    <location>
        <begin position="147"/>
        <end position="157"/>
    </location>
</feature>
<dbReference type="PROSITE" id="PS50846">
    <property type="entry name" value="HMA_2"/>
    <property type="match status" value="1"/>
</dbReference>
<comment type="caution">
    <text evidence="3">The sequence shown here is derived from an EMBL/GenBank/DDBJ whole genome shotgun (WGS) entry which is preliminary data.</text>
</comment>
<dbReference type="EMBL" id="LWDX02003581">
    <property type="protein sequence ID" value="OEL37959.1"/>
    <property type="molecule type" value="Genomic_DNA"/>
</dbReference>
<feature type="compositionally biased region" description="Gly residues" evidence="1">
    <location>
        <begin position="235"/>
        <end position="247"/>
    </location>
</feature>
<feature type="compositionally biased region" description="Basic and acidic residues" evidence="1">
    <location>
        <begin position="94"/>
        <end position="121"/>
    </location>
</feature>
<dbReference type="SUPFAM" id="SSF55008">
    <property type="entry name" value="HMA, heavy metal-associated domain"/>
    <property type="match status" value="1"/>
</dbReference>
<dbReference type="InterPro" id="IPR006121">
    <property type="entry name" value="HMA_dom"/>
</dbReference>
<organism evidence="3 4">
    <name type="scientific">Dichanthelium oligosanthes</name>
    <dbReference type="NCBI Taxonomy" id="888268"/>
    <lineage>
        <taxon>Eukaryota</taxon>
        <taxon>Viridiplantae</taxon>
        <taxon>Streptophyta</taxon>
        <taxon>Embryophyta</taxon>
        <taxon>Tracheophyta</taxon>
        <taxon>Spermatophyta</taxon>
        <taxon>Magnoliopsida</taxon>
        <taxon>Liliopsida</taxon>
        <taxon>Poales</taxon>
        <taxon>Poaceae</taxon>
        <taxon>PACMAD clade</taxon>
        <taxon>Panicoideae</taxon>
        <taxon>Panicodae</taxon>
        <taxon>Paniceae</taxon>
        <taxon>Dichantheliinae</taxon>
        <taxon>Dichanthelium</taxon>
    </lineage>
</organism>
<feature type="compositionally biased region" description="Basic and acidic residues" evidence="1">
    <location>
        <begin position="325"/>
        <end position="342"/>
    </location>
</feature>
<dbReference type="AlphaFoldDB" id="A0A1E5WKQ5"/>
<reference evidence="3 4" key="1">
    <citation type="submission" date="2016-09" db="EMBL/GenBank/DDBJ databases">
        <title>The draft genome of Dichanthelium oligosanthes: A C3 panicoid grass species.</title>
        <authorList>
            <person name="Studer A.J."/>
            <person name="Schnable J.C."/>
            <person name="Brutnell T.P."/>
        </authorList>
    </citation>
    <scope>NUCLEOTIDE SEQUENCE [LARGE SCALE GENOMIC DNA]</scope>
    <source>
        <strain evidence="4">cv. Kellogg 1175</strain>
        <tissue evidence="3">Leaf</tissue>
    </source>
</reference>
<feature type="compositionally biased region" description="Gly residues" evidence="1">
    <location>
        <begin position="174"/>
        <end position="195"/>
    </location>
</feature>
<proteinExistence type="predicted"/>
<dbReference type="Gene3D" id="3.30.70.100">
    <property type="match status" value="1"/>
</dbReference>
<dbReference type="GO" id="GO:0046872">
    <property type="term" value="F:metal ion binding"/>
    <property type="evidence" value="ECO:0007669"/>
    <property type="project" value="InterPro"/>
</dbReference>